<dbReference type="AlphaFoldDB" id="A0A919EUA6"/>
<dbReference type="EMBL" id="BNBE01000004">
    <property type="protein sequence ID" value="GHG29962.1"/>
    <property type="molecule type" value="Genomic_DNA"/>
</dbReference>
<sequence length="72" mass="7581">MHCHHDADQSALLFATNVAAIVATGTLVFLGYRVRDAARSPTAGRRRAPPVAPWSAHPSTEPGGDHDYAGTS</sequence>
<evidence type="ECO:0000313" key="3">
    <source>
        <dbReference type="EMBL" id="GHG29962.1"/>
    </source>
</evidence>
<reference evidence="3" key="2">
    <citation type="submission" date="2020-09" db="EMBL/GenBank/DDBJ databases">
        <authorList>
            <person name="Sun Q."/>
            <person name="Ohkuma M."/>
        </authorList>
    </citation>
    <scope>NUCLEOTIDE SEQUENCE</scope>
    <source>
        <strain evidence="3">JCM 4122</strain>
    </source>
</reference>
<protein>
    <submittedName>
        <fullName evidence="3">Uncharacterized protein</fullName>
    </submittedName>
</protein>
<gene>
    <name evidence="3" type="ORF">GCM10017667_79640</name>
</gene>
<reference evidence="3" key="1">
    <citation type="journal article" date="2014" name="Int. J. Syst. Evol. Microbiol.">
        <title>Complete genome sequence of Corynebacterium casei LMG S-19264T (=DSM 44701T), isolated from a smear-ripened cheese.</title>
        <authorList>
            <consortium name="US DOE Joint Genome Institute (JGI-PGF)"/>
            <person name="Walter F."/>
            <person name="Albersmeier A."/>
            <person name="Kalinowski J."/>
            <person name="Ruckert C."/>
        </authorList>
    </citation>
    <scope>NUCLEOTIDE SEQUENCE</scope>
    <source>
        <strain evidence="3">JCM 4122</strain>
    </source>
</reference>
<feature type="region of interest" description="Disordered" evidence="1">
    <location>
        <begin position="39"/>
        <end position="72"/>
    </location>
</feature>
<feature type="transmembrane region" description="Helical" evidence="2">
    <location>
        <begin position="12"/>
        <end position="32"/>
    </location>
</feature>
<keyword evidence="4" id="KW-1185">Reference proteome</keyword>
<organism evidence="3 4">
    <name type="scientific">Streptomyces filamentosus</name>
    <name type="common">Streptomyces roseosporus</name>
    <dbReference type="NCBI Taxonomy" id="67294"/>
    <lineage>
        <taxon>Bacteria</taxon>
        <taxon>Bacillati</taxon>
        <taxon>Actinomycetota</taxon>
        <taxon>Actinomycetes</taxon>
        <taxon>Kitasatosporales</taxon>
        <taxon>Streptomycetaceae</taxon>
        <taxon>Streptomyces</taxon>
    </lineage>
</organism>
<proteinExistence type="predicted"/>
<comment type="caution">
    <text evidence="3">The sequence shown here is derived from an EMBL/GenBank/DDBJ whole genome shotgun (WGS) entry which is preliminary data.</text>
</comment>
<evidence type="ECO:0000313" key="4">
    <source>
        <dbReference type="Proteomes" id="UP000632849"/>
    </source>
</evidence>
<evidence type="ECO:0000256" key="2">
    <source>
        <dbReference type="SAM" id="Phobius"/>
    </source>
</evidence>
<keyword evidence="2" id="KW-1133">Transmembrane helix</keyword>
<feature type="compositionally biased region" description="Basic and acidic residues" evidence="1">
    <location>
        <begin position="63"/>
        <end position="72"/>
    </location>
</feature>
<evidence type="ECO:0000256" key="1">
    <source>
        <dbReference type="SAM" id="MobiDB-lite"/>
    </source>
</evidence>
<keyword evidence="2" id="KW-0472">Membrane</keyword>
<keyword evidence="2" id="KW-0812">Transmembrane</keyword>
<dbReference type="Proteomes" id="UP000632849">
    <property type="component" value="Unassembled WGS sequence"/>
</dbReference>
<name>A0A919EUA6_STRFL</name>
<accession>A0A919EUA6</accession>